<protein>
    <submittedName>
        <fullName evidence="1">Uncharacterized protein</fullName>
    </submittedName>
</protein>
<proteinExistence type="predicted"/>
<evidence type="ECO:0000313" key="1">
    <source>
        <dbReference type="EMBL" id="DAE19226.1"/>
    </source>
</evidence>
<dbReference type="EMBL" id="BK015669">
    <property type="protein sequence ID" value="DAE19226.1"/>
    <property type="molecule type" value="Genomic_DNA"/>
</dbReference>
<accession>A0A8S5QJP2</accession>
<name>A0A8S5QJP2_9CAUD</name>
<sequence>MIPARGESPSPLLNYICFSLNIKYAYLYHSCYFYCKCCNGFASQK</sequence>
<reference evidence="1" key="1">
    <citation type="journal article" date="2021" name="Proc. Natl. Acad. Sci. U.S.A.">
        <title>A Catalog of Tens of Thousands of Viruses from Human Metagenomes Reveals Hidden Associations with Chronic Diseases.</title>
        <authorList>
            <person name="Tisza M.J."/>
            <person name="Buck C.B."/>
        </authorList>
    </citation>
    <scope>NUCLEOTIDE SEQUENCE</scope>
    <source>
        <strain evidence="1">CtNYt19</strain>
    </source>
</reference>
<organism evidence="1">
    <name type="scientific">Siphoviridae sp. ctNYt19</name>
    <dbReference type="NCBI Taxonomy" id="2825472"/>
    <lineage>
        <taxon>Viruses</taxon>
        <taxon>Duplodnaviria</taxon>
        <taxon>Heunggongvirae</taxon>
        <taxon>Uroviricota</taxon>
        <taxon>Caudoviricetes</taxon>
    </lineage>
</organism>